<comment type="caution">
    <text evidence="1">The sequence shown here is derived from an EMBL/GenBank/DDBJ whole genome shotgun (WGS) entry which is preliminary data.</text>
</comment>
<evidence type="ECO:0000313" key="2">
    <source>
        <dbReference type="Proteomes" id="UP000243006"/>
    </source>
</evidence>
<dbReference type="Proteomes" id="UP000243006">
    <property type="component" value="Unassembled WGS sequence"/>
</dbReference>
<sequence>MMSCIHRLPLFVYFASISKYTIAYFNDCTLENQIWQAVDQPLSRDYYTFLSIESQENAFQENVKL</sequence>
<name>A0A1Y3ESM0_9BILA</name>
<dbReference type="AlphaFoldDB" id="A0A1Y3ESM0"/>
<evidence type="ECO:0000313" key="1">
    <source>
        <dbReference type="EMBL" id="OUC48151.1"/>
    </source>
</evidence>
<protein>
    <submittedName>
        <fullName evidence="1">Uncharacterized protein</fullName>
    </submittedName>
</protein>
<proteinExistence type="predicted"/>
<reference evidence="1 2" key="1">
    <citation type="submission" date="2015-04" db="EMBL/GenBank/DDBJ databases">
        <title>Draft genome of the roundworm Trichinella nativa.</title>
        <authorList>
            <person name="Mitreva M."/>
        </authorList>
    </citation>
    <scope>NUCLEOTIDE SEQUENCE [LARGE SCALE GENOMIC DNA]</scope>
    <source>
        <strain evidence="1 2">ISS45</strain>
    </source>
</reference>
<accession>A0A1Y3ESM0</accession>
<organism evidence="1 2">
    <name type="scientific">Trichinella nativa</name>
    <dbReference type="NCBI Taxonomy" id="6335"/>
    <lineage>
        <taxon>Eukaryota</taxon>
        <taxon>Metazoa</taxon>
        <taxon>Ecdysozoa</taxon>
        <taxon>Nematoda</taxon>
        <taxon>Enoplea</taxon>
        <taxon>Dorylaimia</taxon>
        <taxon>Trichinellida</taxon>
        <taxon>Trichinellidae</taxon>
        <taxon>Trichinella</taxon>
    </lineage>
</organism>
<gene>
    <name evidence="1" type="ORF">D917_06386</name>
</gene>
<dbReference type="EMBL" id="LVZM01003076">
    <property type="protein sequence ID" value="OUC48151.1"/>
    <property type="molecule type" value="Genomic_DNA"/>
</dbReference>
<feature type="non-terminal residue" evidence="1">
    <location>
        <position position="65"/>
    </location>
</feature>